<evidence type="ECO:0000313" key="7">
    <source>
        <dbReference type="Proteomes" id="UP001610432"/>
    </source>
</evidence>
<evidence type="ECO:0000313" key="6">
    <source>
        <dbReference type="EMBL" id="KAL2862471.1"/>
    </source>
</evidence>
<keyword evidence="2" id="KW-0479">Metal-binding</keyword>
<organism evidence="6 7">
    <name type="scientific">Aspergillus lucknowensis</name>
    <dbReference type="NCBI Taxonomy" id="176173"/>
    <lineage>
        <taxon>Eukaryota</taxon>
        <taxon>Fungi</taxon>
        <taxon>Dikarya</taxon>
        <taxon>Ascomycota</taxon>
        <taxon>Pezizomycotina</taxon>
        <taxon>Eurotiomycetes</taxon>
        <taxon>Eurotiomycetidae</taxon>
        <taxon>Eurotiales</taxon>
        <taxon>Aspergillaceae</taxon>
        <taxon>Aspergillus</taxon>
        <taxon>Aspergillus subgen. Nidulantes</taxon>
    </lineage>
</organism>
<name>A0ABR4LD58_9EURO</name>
<proteinExistence type="inferred from homology"/>
<keyword evidence="7" id="KW-1185">Reference proteome</keyword>
<evidence type="ECO:0000256" key="4">
    <source>
        <dbReference type="ARBA" id="ARBA00022833"/>
    </source>
</evidence>
<dbReference type="InterPro" id="IPR001279">
    <property type="entry name" value="Metallo-B-lactamas"/>
</dbReference>
<protein>
    <submittedName>
        <fullName evidence="6">Beta-lactamase-like protein</fullName>
    </submittedName>
</protein>
<dbReference type="Proteomes" id="UP001610432">
    <property type="component" value="Unassembled WGS sequence"/>
</dbReference>
<dbReference type="Pfam" id="PF00753">
    <property type="entry name" value="Lactamase_B"/>
    <property type="match status" value="1"/>
</dbReference>
<evidence type="ECO:0000256" key="1">
    <source>
        <dbReference type="ARBA" id="ARBA00007749"/>
    </source>
</evidence>
<reference evidence="6 7" key="1">
    <citation type="submission" date="2024-07" db="EMBL/GenBank/DDBJ databases">
        <title>Section-level genome sequencing and comparative genomics of Aspergillus sections Usti and Cavernicolus.</title>
        <authorList>
            <consortium name="Lawrence Berkeley National Laboratory"/>
            <person name="Nybo J.L."/>
            <person name="Vesth T.C."/>
            <person name="Theobald S."/>
            <person name="Frisvad J.C."/>
            <person name="Larsen T.O."/>
            <person name="Kjaerboelling I."/>
            <person name="Rothschild-Mancinelli K."/>
            <person name="Lyhne E.K."/>
            <person name="Kogle M.E."/>
            <person name="Barry K."/>
            <person name="Clum A."/>
            <person name="Na H."/>
            <person name="Ledsgaard L."/>
            <person name="Lin J."/>
            <person name="Lipzen A."/>
            <person name="Kuo A."/>
            <person name="Riley R."/>
            <person name="Mondo S."/>
            <person name="Labutti K."/>
            <person name="Haridas S."/>
            <person name="Pangalinan J."/>
            <person name="Salamov A.A."/>
            <person name="Simmons B.A."/>
            <person name="Magnuson J.K."/>
            <person name="Chen J."/>
            <person name="Drula E."/>
            <person name="Henrissat B."/>
            <person name="Wiebenga A."/>
            <person name="Lubbers R.J."/>
            <person name="Gomes A.C."/>
            <person name="Macurrencykelacurrency M.R."/>
            <person name="Stajich J."/>
            <person name="Grigoriev I.V."/>
            <person name="Mortensen U.H."/>
            <person name="De Vries R.P."/>
            <person name="Baker S.E."/>
            <person name="Andersen M.R."/>
        </authorList>
    </citation>
    <scope>NUCLEOTIDE SEQUENCE [LARGE SCALE GENOMIC DNA]</scope>
    <source>
        <strain evidence="6 7">CBS 449.75</strain>
    </source>
</reference>
<comment type="caution">
    <text evidence="6">The sequence shown here is derived from an EMBL/GenBank/DDBJ whole genome shotgun (WGS) entry which is preliminary data.</text>
</comment>
<gene>
    <name evidence="6" type="ORF">BJX67DRAFT_366301</name>
</gene>
<evidence type="ECO:0000259" key="5">
    <source>
        <dbReference type="SMART" id="SM00849"/>
    </source>
</evidence>
<dbReference type="EMBL" id="JBFXLQ010000067">
    <property type="protein sequence ID" value="KAL2862471.1"/>
    <property type="molecule type" value="Genomic_DNA"/>
</dbReference>
<keyword evidence="3" id="KW-0378">Hydrolase</keyword>
<dbReference type="SMART" id="SM00849">
    <property type="entry name" value="Lactamase_B"/>
    <property type="match status" value="1"/>
</dbReference>
<dbReference type="SUPFAM" id="SSF56281">
    <property type="entry name" value="Metallo-hydrolase/oxidoreductase"/>
    <property type="match status" value="1"/>
</dbReference>
<dbReference type="GeneID" id="98145456"/>
<keyword evidence="4" id="KW-0862">Zinc</keyword>
<comment type="similarity">
    <text evidence="1">Belongs to the metallo-beta-lactamase superfamily.</text>
</comment>
<dbReference type="CDD" id="cd07730">
    <property type="entry name" value="metallo-hydrolase-like_MBL-fold"/>
    <property type="match status" value="1"/>
</dbReference>
<sequence length="328" mass="36279">MTIPASHLLSPTDDLDNLTLTAPSYSFIIEHPSGRKILFDLALRKDWSNLPPATGGFLRTLGWKVDAPKNVSDILQDHGTSLADIDAVIWSHHHFDHVGDMTTFPPTTKLVVGPGFKEHYMPAFPTDPASTLCEAAWRDREVQELSFDSAAALQIGGFNAIDYFGDGSFYLLDAPGHTFGHMAGLARVARENNSGDSDFVFMGGDTCHFVGQFRPTVHRPLPAGPGRPAEIHASVCPGAIIDRLLANPTTPLFEMPEANAVDIHQAHESTRKMEVFDAAENVWVVIAHDQSLLGTVDFYPARINDWRRRGYADKTRWMFWNTMGQKSP</sequence>
<dbReference type="InterPro" id="IPR036866">
    <property type="entry name" value="RibonucZ/Hydroxyglut_hydro"/>
</dbReference>
<accession>A0ABR4LD58</accession>
<evidence type="ECO:0000256" key="3">
    <source>
        <dbReference type="ARBA" id="ARBA00022801"/>
    </source>
</evidence>
<dbReference type="RefSeq" id="XP_070881450.1">
    <property type="nucleotide sequence ID" value="XM_071030384.1"/>
</dbReference>
<dbReference type="PANTHER" id="PTHR42978">
    <property type="entry name" value="QUORUM-QUENCHING LACTONASE YTNP-RELATED-RELATED"/>
    <property type="match status" value="1"/>
</dbReference>
<dbReference type="Gene3D" id="3.60.15.10">
    <property type="entry name" value="Ribonuclease Z/Hydroxyacylglutathione hydrolase-like"/>
    <property type="match status" value="1"/>
</dbReference>
<dbReference type="PANTHER" id="PTHR42978:SF5">
    <property type="entry name" value="METALLO-BETA-LACTAMASE DOMAIN-CONTAINING PROTEIN"/>
    <property type="match status" value="1"/>
</dbReference>
<evidence type="ECO:0000256" key="2">
    <source>
        <dbReference type="ARBA" id="ARBA00022723"/>
    </source>
</evidence>
<feature type="domain" description="Metallo-beta-lactamase" evidence="5">
    <location>
        <begin position="23"/>
        <end position="267"/>
    </location>
</feature>
<dbReference type="InterPro" id="IPR051013">
    <property type="entry name" value="MBL_superfamily_lactonases"/>
</dbReference>